<proteinExistence type="inferred from homology"/>
<dbReference type="GO" id="GO:0000160">
    <property type="term" value="P:phosphorelay signal transduction system"/>
    <property type="evidence" value="ECO:0007669"/>
    <property type="project" value="UniProtKB-KW"/>
</dbReference>
<keyword evidence="2" id="KW-0902">Two-component regulatory system</keyword>
<dbReference type="InterPro" id="IPR036388">
    <property type="entry name" value="WH-like_DNA-bd_sf"/>
</dbReference>
<dbReference type="Pfam" id="PF00486">
    <property type="entry name" value="Trans_reg_C"/>
    <property type="match status" value="1"/>
</dbReference>
<organism evidence="8 9">
    <name type="scientific">Paenibacillus algorifonticola</name>
    <dbReference type="NCBI Taxonomy" id="684063"/>
    <lineage>
        <taxon>Bacteria</taxon>
        <taxon>Bacillati</taxon>
        <taxon>Bacillota</taxon>
        <taxon>Bacilli</taxon>
        <taxon>Bacillales</taxon>
        <taxon>Paenibacillaceae</taxon>
        <taxon>Paenibacillus</taxon>
    </lineage>
</organism>
<dbReference type="PANTHER" id="PTHR35807">
    <property type="entry name" value="TRANSCRIPTIONAL REGULATOR REDD-RELATED"/>
    <property type="match status" value="1"/>
</dbReference>
<dbReference type="InterPro" id="IPR011990">
    <property type="entry name" value="TPR-like_helical_dom_sf"/>
</dbReference>
<evidence type="ECO:0000259" key="7">
    <source>
        <dbReference type="PROSITE" id="PS50110"/>
    </source>
</evidence>
<dbReference type="SMART" id="SM00448">
    <property type="entry name" value="REC"/>
    <property type="match status" value="1"/>
</dbReference>
<accession>A0A1I2DL84</accession>
<feature type="modified residue" description="4-aspartylphosphate" evidence="6">
    <location>
        <position position="53"/>
    </location>
</feature>
<dbReference type="InterPro" id="IPR001789">
    <property type="entry name" value="Sig_transdc_resp-reg_receiver"/>
</dbReference>
<dbReference type="Pfam" id="PF00072">
    <property type="entry name" value="Response_reg"/>
    <property type="match status" value="1"/>
</dbReference>
<evidence type="ECO:0000313" key="8">
    <source>
        <dbReference type="EMBL" id="SFE81043.1"/>
    </source>
</evidence>
<keyword evidence="5" id="KW-0804">Transcription</keyword>
<dbReference type="SUPFAM" id="SSF52172">
    <property type="entry name" value="CheY-like"/>
    <property type="match status" value="1"/>
</dbReference>
<dbReference type="SUPFAM" id="SSF46894">
    <property type="entry name" value="C-terminal effector domain of the bipartite response regulators"/>
    <property type="match status" value="1"/>
</dbReference>
<keyword evidence="3" id="KW-0805">Transcription regulation</keyword>
<evidence type="ECO:0000256" key="2">
    <source>
        <dbReference type="ARBA" id="ARBA00023012"/>
    </source>
</evidence>
<name>A0A1I2DL84_9BACL</name>
<dbReference type="Gene3D" id="1.25.40.10">
    <property type="entry name" value="Tetratricopeptide repeat domain"/>
    <property type="match status" value="1"/>
</dbReference>
<dbReference type="Proteomes" id="UP000183410">
    <property type="component" value="Unassembled WGS sequence"/>
</dbReference>
<sequence length="391" mass="45144">MKVIIIDDELAMHLIMNRMLGKIDEVEIMGSFQETAAAFSFLQNQEIDMIFMDINMPKESGLEFAQRLREQGRQTKLVFVTSHKEYALPAFGVYAYDYMVKPVVQERLRQTIHKALSEDASAVLPEEQKAAPTKVLFNCLGRMEIRSARDEIVKWKTSKSAELFAYLSLQKGRLVSRARLIEDIFGGMPRKNAESYLNTTAYQLRKLLEANGLKGSLHSDGIHYGLNLNEARFDMFSFEEGCKQMGLIHAENIEQALELEQLYVGDLFGDRAYPWAWSEIERFSQMYIAFSQRLCDALLLRGDTAIAIRLLTKQSAINELDEETIKLLMRAHSIQKNKEALVQQYIKFVDMLHHEMGVSPSPEVTMLYERLLRELNAYWKQHNGRDIQRKI</sequence>
<dbReference type="InterPro" id="IPR001867">
    <property type="entry name" value="OmpR/PhoB-type_DNA-bd"/>
</dbReference>
<feature type="domain" description="Response regulatory" evidence="7">
    <location>
        <begin position="2"/>
        <end position="116"/>
    </location>
</feature>
<dbReference type="SMART" id="SM01043">
    <property type="entry name" value="BTAD"/>
    <property type="match status" value="1"/>
</dbReference>
<protein>
    <submittedName>
        <fullName evidence="8">Two-component response regulator, SAPR family, consists of REC, wHTH and BTAD domains</fullName>
    </submittedName>
</protein>
<dbReference type="SUPFAM" id="SSF48452">
    <property type="entry name" value="TPR-like"/>
    <property type="match status" value="1"/>
</dbReference>
<keyword evidence="4" id="KW-0238">DNA-binding</keyword>
<evidence type="ECO:0000256" key="1">
    <source>
        <dbReference type="ARBA" id="ARBA00005820"/>
    </source>
</evidence>
<evidence type="ECO:0000256" key="4">
    <source>
        <dbReference type="ARBA" id="ARBA00023125"/>
    </source>
</evidence>
<dbReference type="InterPro" id="IPR051677">
    <property type="entry name" value="AfsR-DnrI-RedD_regulator"/>
</dbReference>
<dbReference type="GO" id="GO:0003677">
    <property type="term" value="F:DNA binding"/>
    <property type="evidence" value="ECO:0007669"/>
    <property type="project" value="UniProtKB-KW"/>
</dbReference>
<gene>
    <name evidence="8" type="ORF">SAMN04487969_10764</name>
</gene>
<reference evidence="9" key="1">
    <citation type="submission" date="2016-10" db="EMBL/GenBank/DDBJ databases">
        <authorList>
            <person name="Varghese N."/>
            <person name="Submissions S."/>
        </authorList>
    </citation>
    <scope>NUCLEOTIDE SEQUENCE [LARGE SCALE GENOMIC DNA]</scope>
    <source>
        <strain evidence="9">CGMCC 1.10223</strain>
    </source>
</reference>
<keyword evidence="6" id="KW-0597">Phosphoprotein</keyword>
<evidence type="ECO:0000256" key="5">
    <source>
        <dbReference type="ARBA" id="ARBA00023163"/>
    </source>
</evidence>
<dbReference type="OrthoDB" id="3190595at2"/>
<keyword evidence="9" id="KW-1185">Reference proteome</keyword>
<evidence type="ECO:0000313" key="9">
    <source>
        <dbReference type="Proteomes" id="UP000183410"/>
    </source>
</evidence>
<dbReference type="GO" id="GO:0006355">
    <property type="term" value="P:regulation of DNA-templated transcription"/>
    <property type="evidence" value="ECO:0007669"/>
    <property type="project" value="InterPro"/>
</dbReference>
<dbReference type="EMBL" id="FONN01000007">
    <property type="protein sequence ID" value="SFE81043.1"/>
    <property type="molecule type" value="Genomic_DNA"/>
</dbReference>
<evidence type="ECO:0000256" key="6">
    <source>
        <dbReference type="PROSITE-ProRule" id="PRU00169"/>
    </source>
</evidence>
<dbReference type="InterPro" id="IPR011006">
    <property type="entry name" value="CheY-like_superfamily"/>
</dbReference>
<dbReference type="Gene3D" id="3.40.50.2300">
    <property type="match status" value="1"/>
</dbReference>
<dbReference type="PROSITE" id="PS50110">
    <property type="entry name" value="RESPONSE_REGULATORY"/>
    <property type="match status" value="1"/>
</dbReference>
<dbReference type="InterPro" id="IPR005158">
    <property type="entry name" value="BTAD"/>
</dbReference>
<dbReference type="Pfam" id="PF03704">
    <property type="entry name" value="BTAD"/>
    <property type="match status" value="1"/>
</dbReference>
<dbReference type="Gene3D" id="1.10.10.10">
    <property type="entry name" value="Winged helix-like DNA-binding domain superfamily/Winged helix DNA-binding domain"/>
    <property type="match status" value="1"/>
</dbReference>
<evidence type="ECO:0000256" key="3">
    <source>
        <dbReference type="ARBA" id="ARBA00023015"/>
    </source>
</evidence>
<comment type="similarity">
    <text evidence="1">Belongs to the AfsR/DnrI/RedD regulatory family.</text>
</comment>
<dbReference type="RefSeq" id="WP_052737133.1">
    <property type="nucleotide sequence ID" value="NZ_FONN01000007.1"/>
</dbReference>
<dbReference type="InterPro" id="IPR016032">
    <property type="entry name" value="Sig_transdc_resp-reg_C-effctor"/>
</dbReference>
<dbReference type="AlphaFoldDB" id="A0A1I2DL84"/>